<feature type="region of interest" description="Disordered" evidence="1">
    <location>
        <begin position="161"/>
        <end position="180"/>
    </location>
</feature>
<sequence>MPARKHGYRRLAALCLAAALLPVAAACGPTAEQMTARTQSPASEPPRPEPAPQQARVRTAEPEPTAVPEPLQVSVSGAPAGMAESVQDACRFLLRGDSGEFTGAADCVAAAMEAGTGAEQQVTTTASWLPPGTYTMQFRTAPEFAMELRSADGQLHISVSGAGRTLRTGESETSADPSGSAEEAYAAVLADAAELTAHPDRLRSLVQTAGSVRAEYGVLYQGAPATRLTAVVEPVNPGDFAGSIVLTLDDLYRPLLIDYAGTTRGISTSIRAEITGWGSGGGLR</sequence>
<evidence type="ECO:0000313" key="4">
    <source>
        <dbReference type="Proteomes" id="UP001500784"/>
    </source>
</evidence>
<organism evidence="3 4">
    <name type="scientific">Arthrobacter gandavensis</name>
    <dbReference type="NCBI Taxonomy" id="169960"/>
    <lineage>
        <taxon>Bacteria</taxon>
        <taxon>Bacillati</taxon>
        <taxon>Actinomycetota</taxon>
        <taxon>Actinomycetes</taxon>
        <taxon>Micrococcales</taxon>
        <taxon>Micrococcaceae</taxon>
        <taxon>Arthrobacter</taxon>
    </lineage>
</organism>
<protein>
    <recommendedName>
        <fullName evidence="5">Lipoprotein</fullName>
    </recommendedName>
</protein>
<evidence type="ECO:0008006" key="5">
    <source>
        <dbReference type="Google" id="ProtNLM"/>
    </source>
</evidence>
<evidence type="ECO:0000256" key="1">
    <source>
        <dbReference type="SAM" id="MobiDB-lite"/>
    </source>
</evidence>
<reference evidence="3 4" key="1">
    <citation type="journal article" date="2019" name="Int. J. Syst. Evol. Microbiol.">
        <title>The Global Catalogue of Microorganisms (GCM) 10K type strain sequencing project: providing services to taxonomists for standard genome sequencing and annotation.</title>
        <authorList>
            <consortium name="The Broad Institute Genomics Platform"/>
            <consortium name="The Broad Institute Genome Sequencing Center for Infectious Disease"/>
            <person name="Wu L."/>
            <person name="Ma J."/>
        </authorList>
    </citation>
    <scope>NUCLEOTIDE SEQUENCE [LARGE SCALE GENOMIC DNA]</scope>
    <source>
        <strain evidence="3 4">JCM 13316</strain>
    </source>
</reference>
<evidence type="ECO:0000256" key="2">
    <source>
        <dbReference type="SAM" id="SignalP"/>
    </source>
</evidence>
<evidence type="ECO:0000313" key="3">
    <source>
        <dbReference type="EMBL" id="GAA1902073.1"/>
    </source>
</evidence>
<dbReference type="Proteomes" id="UP001500784">
    <property type="component" value="Unassembled WGS sequence"/>
</dbReference>
<gene>
    <name evidence="3" type="ORF">GCM10009688_02110</name>
</gene>
<name>A0ABN2NVN7_9MICC</name>
<proteinExistence type="predicted"/>
<feature type="chain" id="PRO_5045359410" description="Lipoprotein" evidence="2">
    <location>
        <begin position="26"/>
        <end position="284"/>
    </location>
</feature>
<comment type="caution">
    <text evidence="3">The sequence shown here is derived from an EMBL/GenBank/DDBJ whole genome shotgun (WGS) entry which is preliminary data.</text>
</comment>
<dbReference type="PROSITE" id="PS51257">
    <property type="entry name" value="PROKAR_LIPOPROTEIN"/>
    <property type="match status" value="1"/>
</dbReference>
<dbReference type="RefSeq" id="WP_152227983.1">
    <property type="nucleotide sequence ID" value="NZ_BAAALV010000001.1"/>
</dbReference>
<keyword evidence="2" id="KW-0732">Signal</keyword>
<feature type="compositionally biased region" description="Low complexity" evidence="1">
    <location>
        <begin position="52"/>
        <end position="70"/>
    </location>
</feature>
<feature type="signal peptide" evidence="2">
    <location>
        <begin position="1"/>
        <end position="25"/>
    </location>
</feature>
<accession>A0ABN2NVN7</accession>
<feature type="region of interest" description="Disordered" evidence="1">
    <location>
        <begin position="32"/>
        <end position="71"/>
    </location>
</feature>
<dbReference type="EMBL" id="BAAALV010000001">
    <property type="protein sequence ID" value="GAA1902073.1"/>
    <property type="molecule type" value="Genomic_DNA"/>
</dbReference>
<keyword evidence="4" id="KW-1185">Reference proteome</keyword>